<dbReference type="Pfam" id="PF13456">
    <property type="entry name" value="RVT_3"/>
    <property type="match status" value="1"/>
</dbReference>
<dbReference type="InterPro" id="IPR012337">
    <property type="entry name" value="RNaseH-like_sf"/>
</dbReference>
<dbReference type="SUPFAM" id="SSF53098">
    <property type="entry name" value="Ribonuclease H-like"/>
    <property type="match status" value="1"/>
</dbReference>
<dbReference type="Proteomes" id="UP001459277">
    <property type="component" value="Unassembled WGS sequence"/>
</dbReference>
<dbReference type="InterPro" id="IPR002156">
    <property type="entry name" value="RNaseH_domain"/>
</dbReference>
<gene>
    <name evidence="2" type="ORF">SO802_034041</name>
</gene>
<feature type="domain" description="RNase H type-1" evidence="1">
    <location>
        <begin position="4"/>
        <end position="102"/>
    </location>
</feature>
<dbReference type="Gene3D" id="3.30.420.10">
    <property type="entry name" value="Ribonuclease H-like superfamily/Ribonuclease H"/>
    <property type="match status" value="1"/>
</dbReference>
<dbReference type="InterPro" id="IPR036397">
    <property type="entry name" value="RNaseH_sf"/>
</dbReference>
<dbReference type="InterPro" id="IPR044730">
    <property type="entry name" value="RNase_H-like_dom_plant"/>
</dbReference>
<dbReference type="GO" id="GO:0003676">
    <property type="term" value="F:nucleic acid binding"/>
    <property type="evidence" value="ECO:0007669"/>
    <property type="project" value="InterPro"/>
</dbReference>
<organism evidence="2 3">
    <name type="scientific">Lithocarpus litseifolius</name>
    <dbReference type="NCBI Taxonomy" id="425828"/>
    <lineage>
        <taxon>Eukaryota</taxon>
        <taxon>Viridiplantae</taxon>
        <taxon>Streptophyta</taxon>
        <taxon>Embryophyta</taxon>
        <taxon>Tracheophyta</taxon>
        <taxon>Spermatophyta</taxon>
        <taxon>Magnoliopsida</taxon>
        <taxon>eudicotyledons</taxon>
        <taxon>Gunneridae</taxon>
        <taxon>Pentapetalae</taxon>
        <taxon>rosids</taxon>
        <taxon>fabids</taxon>
        <taxon>Fagales</taxon>
        <taxon>Fagaceae</taxon>
        <taxon>Lithocarpus</taxon>
    </lineage>
</organism>
<dbReference type="InterPro" id="IPR053151">
    <property type="entry name" value="RNase_H-like"/>
</dbReference>
<keyword evidence="3" id="KW-1185">Reference proteome</keyword>
<protein>
    <recommendedName>
        <fullName evidence="1">RNase H type-1 domain-containing protein</fullName>
    </recommendedName>
</protein>
<dbReference type="EMBL" id="JAZDWU010000012">
    <property type="protein sequence ID" value="KAK9984516.1"/>
    <property type="molecule type" value="Genomic_DNA"/>
</dbReference>
<accession>A0AAW2BF09</accession>
<evidence type="ECO:0000313" key="2">
    <source>
        <dbReference type="EMBL" id="KAK9984516.1"/>
    </source>
</evidence>
<dbReference type="PANTHER" id="PTHR47723:SF19">
    <property type="entry name" value="POLYNUCLEOTIDYL TRANSFERASE, RIBONUCLEASE H-LIKE SUPERFAMILY PROTEIN"/>
    <property type="match status" value="1"/>
</dbReference>
<dbReference type="AlphaFoldDB" id="A0AAW2BF09"/>
<evidence type="ECO:0000313" key="3">
    <source>
        <dbReference type="Proteomes" id="UP001459277"/>
    </source>
</evidence>
<name>A0AAW2BF09_9ROSI</name>
<comment type="caution">
    <text evidence="2">The sequence shown here is derived from an EMBL/GenBank/DDBJ whole genome shotgun (WGS) entry which is preliminary data.</text>
</comment>
<proteinExistence type="predicted"/>
<sequence>MKLNSDGSALGSQGRAGGGGVIRNHEGAWIQGYARALGNTNSIIAELWMLRDGLNLAMELRLNNLIIELDVLSAVTLMNNDSENLLMEPLLTDCRNLLKAIPNKRTLNFRFFRHRSPRALPRPWSSTP</sequence>
<evidence type="ECO:0000259" key="1">
    <source>
        <dbReference type="Pfam" id="PF13456"/>
    </source>
</evidence>
<dbReference type="PANTHER" id="PTHR47723">
    <property type="entry name" value="OS05G0353850 PROTEIN"/>
    <property type="match status" value="1"/>
</dbReference>
<reference evidence="2 3" key="1">
    <citation type="submission" date="2024-01" db="EMBL/GenBank/DDBJ databases">
        <title>A telomere-to-telomere, gap-free genome of sweet tea (Lithocarpus litseifolius).</title>
        <authorList>
            <person name="Zhou J."/>
        </authorList>
    </citation>
    <scope>NUCLEOTIDE SEQUENCE [LARGE SCALE GENOMIC DNA]</scope>
    <source>
        <strain evidence="2">Zhou-2022a</strain>
        <tissue evidence="2">Leaf</tissue>
    </source>
</reference>
<dbReference type="GO" id="GO:0004523">
    <property type="term" value="F:RNA-DNA hybrid ribonuclease activity"/>
    <property type="evidence" value="ECO:0007669"/>
    <property type="project" value="InterPro"/>
</dbReference>
<dbReference type="CDD" id="cd06222">
    <property type="entry name" value="RNase_H_like"/>
    <property type="match status" value="1"/>
</dbReference>